<gene>
    <name evidence="2" type="ORF">BHE16_08855</name>
</gene>
<name>A0A1L2ZPY0_9MICC</name>
<evidence type="ECO:0000256" key="1">
    <source>
        <dbReference type="SAM" id="Coils"/>
    </source>
</evidence>
<keyword evidence="3" id="KW-1185">Reference proteome</keyword>
<dbReference type="KEGG" id="nae:BHE16_08855"/>
<dbReference type="EMBL" id="CP018135">
    <property type="protein sequence ID" value="APF41088.1"/>
    <property type="molecule type" value="Genomic_DNA"/>
</dbReference>
<dbReference type="AlphaFoldDB" id="A0A1L2ZPY0"/>
<organism evidence="2 3">
    <name type="scientific">Neomicrococcus aestuarii</name>
    <dbReference type="NCBI Taxonomy" id="556325"/>
    <lineage>
        <taxon>Bacteria</taxon>
        <taxon>Bacillati</taxon>
        <taxon>Actinomycetota</taxon>
        <taxon>Actinomycetes</taxon>
        <taxon>Micrococcales</taxon>
        <taxon>Micrococcaceae</taxon>
        <taxon>Neomicrococcus</taxon>
    </lineage>
</organism>
<protein>
    <submittedName>
        <fullName evidence="2">Uncharacterized protein</fullName>
    </submittedName>
</protein>
<keyword evidence="1" id="KW-0175">Coiled coil</keyword>
<reference evidence="2 3" key="1">
    <citation type="submission" date="2016-11" db="EMBL/GenBank/DDBJ databases">
        <title>Genome sequencing of Zhihengliuella aestuarii B18 antagonistic to Plasmodiophora brassicae.</title>
        <authorList>
            <person name="Luo Y."/>
        </authorList>
    </citation>
    <scope>NUCLEOTIDE SEQUENCE [LARGE SCALE GENOMIC DNA]</scope>
    <source>
        <strain evidence="2 3">B18</strain>
    </source>
</reference>
<accession>A0A1L2ZPY0</accession>
<feature type="coiled-coil region" evidence="1">
    <location>
        <begin position="203"/>
        <end position="230"/>
    </location>
</feature>
<sequence length="230" mass="25242">MNVSEINKRPLTHGISNVFSSEAEAKRLGYVTTFLGEPDAFELWVKSLSSQDQQKYWTASSGPADGPEVEVAGSNGQVVSMPKTGCNARAIAHLYGSLESNLSLTLLINEYLLAAKDASSNRDAQLVSLVPNFEKCMKDRGYRVTGFGVQNLAAEMLGTYKKLGETPNAEEQKLAAADFNCQEEVDMRGIINRSFAQGANDWLQSNEGKLLAMQEELNETKERAIKIINE</sequence>
<proteinExistence type="predicted"/>
<dbReference type="STRING" id="556325.BHE16_08855"/>
<evidence type="ECO:0000313" key="2">
    <source>
        <dbReference type="EMBL" id="APF41088.1"/>
    </source>
</evidence>
<evidence type="ECO:0000313" key="3">
    <source>
        <dbReference type="Proteomes" id="UP000183530"/>
    </source>
</evidence>
<dbReference type="Proteomes" id="UP000183530">
    <property type="component" value="Chromosome"/>
</dbReference>